<evidence type="ECO:0000259" key="6">
    <source>
        <dbReference type="PROSITE" id="PS51078"/>
    </source>
</evidence>
<dbReference type="SUPFAM" id="SSF46785">
    <property type="entry name" value="Winged helix' DNA-binding domain"/>
    <property type="match status" value="1"/>
</dbReference>
<dbReference type="RefSeq" id="WP_068245807.1">
    <property type="nucleotide sequence ID" value="NZ_LPUY01000080.1"/>
</dbReference>
<dbReference type="InterPro" id="IPR014757">
    <property type="entry name" value="Tscrpt_reg_IclR_C"/>
</dbReference>
<sequence length="264" mass="28776">MRDLEQDRRYANTLARGLRILRAFRPSDNGLGNLEISERTGIPRSTVSRLTFTLCALGYLTHGRHFDKYRLGPAALALGNIASAAFGFVTVASPLMQRLANEVNALVGVSIQDDGNMLIVKTWRPEESHTIWLDVGYRMPVLTSSSGIAYLGALSREEREKLETLLPEDAAADCAEVWDRERVQLRRDGYAFVQGQARYSQSINAVATPFHPSEIGEPVSFFCGANVDDLSDARIHSQVGPALVRAVTSLKALTGQAVSAVASG</sequence>
<accession>A0A132BUE3</accession>
<dbReference type="InterPro" id="IPR029016">
    <property type="entry name" value="GAF-like_dom_sf"/>
</dbReference>
<name>A0A132BUE3_9RHOB</name>
<feature type="domain" description="HTH iclR-type" evidence="5">
    <location>
        <begin position="11"/>
        <end position="73"/>
    </location>
</feature>
<dbReference type="AlphaFoldDB" id="A0A132BUE3"/>
<dbReference type="Pfam" id="PF09339">
    <property type="entry name" value="HTH_IclR"/>
    <property type="match status" value="1"/>
</dbReference>
<keyword evidence="4" id="KW-1133">Transmembrane helix</keyword>
<dbReference type="InterPro" id="IPR005471">
    <property type="entry name" value="Tscrpt_reg_IclR_N"/>
</dbReference>
<keyword evidence="3" id="KW-0804">Transcription</keyword>
<protein>
    <submittedName>
        <fullName evidence="7">Pca regulon regulatory protein</fullName>
    </submittedName>
</protein>
<dbReference type="PROSITE" id="PS51077">
    <property type="entry name" value="HTH_ICLR"/>
    <property type="match status" value="1"/>
</dbReference>
<dbReference type="Proteomes" id="UP000068382">
    <property type="component" value="Unassembled WGS sequence"/>
</dbReference>
<dbReference type="PROSITE" id="PS51078">
    <property type="entry name" value="ICLR_ED"/>
    <property type="match status" value="1"/>
</dbReference>
<dbReference type="GO" id="GO:0003677">
    <property type="term" value="F:DNA binding"/>
    <property type="evidence" value="ECO:0007669"/>
    <property type="project" value="UniProtKB-KW"/>
</dbReference>
<dbReference type="Pfam" id="PF01614">
    <property type="entry name" value="IclR_C"/>
    <property type="match status" value="1"/>
</dbReference>
<dbReference type="Gene3D" id="3.30.450.40">
    <property type="match status" value="1"/>
</dbReference>
<dbReference type="GO" id="GO:0045892">
    <property type="term" value="P:negative regulation of DNA-templated transcription"/>
    <property type="evidence" value="ECO:0007669"/>
    <property type="project" value="TreeGrafter"/>
</dbReference>
<dbReference type="SMART" id="SM00346">
    <property type="entry name" value="HTH_ICLR"/>
    <property type="match status" value="1"/>
</dbReference>
<dbReference type="EMBL" id="LPUY01000080">
    <property type="protein sequence ID" value="KUP91981.1"/>
    <property type="molecule type" value="Genomic_DNA"/>
</dbReference>
<evidence type="ECO:0000256" key="1">
    <source>
        <dbReference type="ARBA" id="ARBA00023015"/>
    </source>
</evidence>
<evidence type="ECO:0000256" key="3">
    <source>
        <dbReference type="ARBA" id="ARBA00023163"/>
    </source>
</evidence>
<dbReference type="GO" id="GO:0003700">
    <property type="term" value="F:DNA-binding transcription factor activity"/>
    <property type="evidence" value="ECO:0007669"/>
    <property type="project" value="TreeGrafter"/>
</dbReference>
<dbReference type="PANTHER" id="PTHR30136:SF33">
    <property type="entry name" value="TRANSCRIPTIONAL REGULATORY PROTEIN"/>
    <property type="match status" value="1"/>
</dbReference>
<dbReference type="InterPro" id="IPR036390">
    <property type="entry name" value="WH_DNA-bd_sf"/>
</dbReference>
<dbReference type="PATRIC" id="fig|1768241.3.peg.3307"/>
<feature type="domain" description="IclR-ED" evidence="6">
    <location>
        <begin position="74"/>
        <end position="256"/>
    </location>
</feature>
<organism evidence="7 8">
    <name type="scientific">Tritonibacter horizontis</name>
    <dbReference type="NCBI Taxonomy" id="1768241"/>
    <lineage>
        <taxon>Bacteria</taxon>
        <taxon>Pseudomonadati</taxon>
        <taxon>Pseudomonadota</taxon>
        <taxon>Alphaproteobacteria</taxon>
        <taxon>Rhodobacterales</taxon>
        <taxon>Paracoccaceae</taxon>
        <taxon>Tritonibacter</taxon>
    </lineage>
</organism>
<dbReference type="InterPro" id="IPR036388">
    <property type="entry name" value="WH-like_DNA-bd_sf"/>
</dbReference>
<evidence type="ECO:0000313" key="8">
    <source>
        <dbReference type="Proteomes" id="UP000068382"/>
    </source>
</evidence>
<evidence type="ECO:0000313" key="7">
    <source>
        <dbReference type="EMBL" id="KUP91981.1"/>
    </source>
</evidence>
<dbReference type="OrthoDB" id="9807558at2"/>
<keyword evidence="2" id="KW-0238">DNA-binding</keyword>
<gene>
    <name evidence="7" type="primary">pcaR_1</name>
    <name evidence="7" type="ORF">TRIHO_31640</name>
</gene>
<reference evidence="7 8" key="1">
    <citation type="submission" date="2015-12" db="EMBL/GenBank/DDBJ databases">
        <title>Genome sequence of the marine Rhodobacteraceae strain O3.65, Candidatus Tritonibacter horizontis.</title>
        <authorList>
            <person name="Poehlein A."/>
            <person name="Giebel H.A."/>
            <person name="Voget S."/>
            <person name="Brinkhoff T."/>
        </authorList>
    </citation>
    <scope>NUCLEOTIDE SEQUENCE [LARGE SCALE GENOMIC DNA]</scope>
    <source>
        <strain evidence="7 8">O3.65</strain>
    </source>
</reference>
<proteinExistence type="predicted"/>
<keyword evidence="1" id="KW-0805">Transcription regulation</keyword>
<evidence type="ECO:0000256" key="2">
    <source>
        <dbReference type="ARBA" id="ARBA00023125"/>
    </source>
</evidence>
<keyword evidence="4" id="KW-0472">Membrane</keyword>
<feature type="transmembrane region" description="Helical" evidence="4">
    <location>
        <begin position="74"/>
        <end position="96"/>
    </location>
</feature>
<dbReference type="SUPFAM" id="SSF55781">
    <property type="entry name" value="GAF domain-like"/>
    <property type="match status" value="1"/>
</dbReference>
<dbReference type="PANTHER" id="PTHR30136">
    <property type="entry name" value="HELIX-TURN-HELIX TRANSCRIPTIONAL REGULATOR, ICLR FAMILY"/>
    <property type="match status" value="1"/>
</dbReference>
<evidence type="ECO:0000256" key="4">
    <source>
        <dbReference type="SAM" id="Phobius"/>
    </source>
</evidence>
<dbReference type="InterPro" id="IPR050707">
    <property type="entry name" value="HTH_MetabolicPath_Reg"/>
</dbReference>
<dbReference type="Gene3D" id="1.10.10.10">
    <property type="entry name" value="Winged helix-like DNA-binding domain superfamily/Winged helix DNA-binding domain"/>
    <property type="match status" value="1"/>
</dbReference>
<keyword evidence="8" id="KW-1185">Reference proteome</keyword>
<evidence type="ECO:0000259" key="5">
    <source>
        <dbReference type="PROSITE" id="PS51077"/>
    </source>
</evidence>
<keyword evidence="4" id="KW-0812">Transmembrane</keyword>
<comment type="caution">
    <text evidence="7">The sequence shown here is derived from an EMBL/GenBank/DDBJ whole genome shotgun (WGS) entry which is preliminary data.</text>
</comment>